<dbReference type="PRINTS" id="PR00182">
    <property type="entry name" value="ECOLNEIPORIN"/>
</dbReference>
<keyword evidence="14" id="KW-1185">Reference proteome</keyword>
<evidence type="ECO:0000259" key="12">
    <source>
        <dbReference type="Pfam" id="PF13609"/>
    </source>
</evidence>
<keyword evidence="3" id="KW-0813">Transport</keyword>
<dbReference type="SUPFAM" id="SSF56935">
    <property type="entry name" value="Porins"/>
    <property type="match status" value="1"/>
</dbReference>
<reference evidence="13 14" key="1">
    <citation type="submission" date="2016-11" db="EMBL/GenBank/DDBJ databases">
        <title>Mixed transmission modes and dynamic genome evolution in an obligate animal-bacterial symbiosis.</title>
        <authorList>
            <person name="Russell S.L."/>
            <person name="Corbett-Detig R.B."/>
            <person name="Cavanaugh C.M."/>
        </authorList>
    </citation>
    <scope>NUCLEOTIDE SEQUENCE [LARGE SCALE GENOMIC DNA]</scope>
    <source>
        <strain evidence="13">Sp-SM6</strain>
    </source>
</reference>
<keyword evidence="7" id="KW-0406">Ion transport</keyword>
<dbReference type="Proteomes" id="UP000190198">
    <property type="component" value="Unassembled WGS sequence"/>
</dbReference>
<dbReference type="AlphaFoldDB" id="A0A1T2LBW4"/>
<keyword evidence="8" id="KW-0626">Porin</keyword>
<comment type="subcellular location">
    <subcellularLocation>
        <location evidence="1">Cell outer membrane</location>
        <topology evidence="1">Multi-pass membrane protein</topology>
    </subcellularLocation>
</comment>
<dbReference type="GO" id="GO:0046930">
    <property type="term" value="C:pore complex"/>
    <property type="evidence" value="ECO:0007669"/>
    <property type="project" value="UniProtKB-KW"/>
</dbReference>
<evidence type="ECO:0000256" key="3">
    <source>
        <dbReference type="ARBA" id="ARBA00022448"/>
    </source>
</evidence>
<comment type="caution">
    <text evidence="13">The sequence shown here is derived from an EMBL/GenBank/DDBJ whole genome shotgun (WGS) entry which is preliminary data.</text>
</comment>
<evidence type="ECO:0000256" key="8">
    <source>
        <dbReference type="ARBA" id="ARBA00023114"/>
    </source>
</evidence>
<dbReference type="PRINTS" id="PR00184">
    <property type="entry name" value="NEISSPPORIN"/>
</dbReference>
<feature type="domain" description="Porin" evidence="12">
    <location>
        <begin position="9"/>
        <end position="287"/>
    </location>
</feature>
<evidence type="ECO:0000256" key="2">
    <source>
        <dbReference type="ARBA" id="ARBA00011233"/>
    </source>
</evidence>
<protein>
    <recommendedName>
        <fullName evidence="12">Porin domain-containing protein</fullName>
    </recommendedName>
</protein>
<accession>A0A1T2LBW4</accession>
<evidence type="ECO:0000256" key="5">
    <source>
        <dbReference type="ARBA" id="ARBA00022692"/>
    </source>
</evidence>
<keyword evidence="9" id="KW-0472">Membrane</keyword>
<keyword evidence="6 11" id="KW-0732">Signal</keyword>
<dbReference type="PANTHER" id="PTHR34501">
    <property type="entry name" value="PROTEIN YDDL-RELATED"/>
    <property type="match status" value="1"/>
</dbReference>
<dbReference type="GO" id="GO:0034220">
    <property type="term" value="P:monoatomic ion transmembrane transport"/>
    <property type="evidence" value="ECO:0007669"/>
    <property type="project" value="InterPro"/>
</dbReference>
<keyword evidence="4" id="KW-1134">Transmembrane beta strand</keyword>
<dbReference type="EMBL" id="MPRK01000037">
    <property type="protein sequence ID" value="OOZ42436.1"/>
    <property type="molecule type" value="Genomic_DNA"/>
</dbReference>
<organism evidence="13 14">
    <name type="scientific">Solemya elarraichensis gill symbiont</name>
    <dbReference type="NCBI Taxonomy" id="1918949"/>
    <lineage>
        <taxon>Bacteria</taxon>
        <taxon>Pseudomonadati</taxon>
        <taxon>Pseudomonadota</taxon>
        <taxon>Gammaproteobacteria</taxon>
        <taxon>sulfur-oxidizing symbionts</taxon>
    </lineage>
</organism>
<evidence type="ECO:0000256" key="4">
    <source>
        <dbReference type="ARBA" id="ARBA00022452"/>
    </source>
</evidence>
<dbReference type="GO" id="GO:0015288">
    <property type="term" value="F:porin activity"/>
    <property type="evidence" value="ECO:0007669"/>
    <property type="project" value="UniProtKB-KW"/>
</dbReference>
<dbReference type="CDD" id="cd00342">
    <property type="entry name" value="gram_neg_porins"/>
    <property type="match status" value="1"/>
</dbReference>
<comment type="subunit">
    <text evidence="2">Homotrimer.</text>
</comment>
<keyword evidence="5" id="KW-0812">Transmembrane</keyword>
<dbReference type="Pfam" id="PF13609">
    <property type="entry name" value="Porin_4"/>
    <property type="match status" value="1"/>
</dbReference>
<evidence type="ECO:0000256" key="11">
    <source>
        <dbReference type="SAM" id="SignalP"/>
    </source>
</evidence>
<dbReference type="OrthoDB" id="8173690at2"/>
<feature type="signal peptide" evidence="11">
    <location>
        <begin position="1"/>
        <end position="21"/>
    </location>
</feature>
<dbReference type="InterPro" id="IPR033900">
    <property type="entry name" value="Gram_neg_porin_domain"/>
</dbReference>
<dbReference type="InterPro" id="IPR002299">
    <property type="entry name" value="Porin_Neis"/>
</dbReference>
<evidence type="ECO:0000313" key="14">
    <source>
        <dbReference type="Proteomes" id="UP000190198"/>
    </source>
</evidence>
<dbReference type="InterPro" id="IPR023614">
    <property type="entry name" value="Porin_dom_sf"/>
</dbReference>
<sequence>MKKSLIAMAMAAAIAAPAANANVVIYGKVHVSIDHVKSESSDARWAVSSNASRIGFKGTEDLGNGMSLIWKAETTYDFADGDARDGDRNAYIGLTGDWGTFLYGNHDTALKMSTGKLDLFADTIADYDETIDFDDERWHDNIMYISPNINGITFAVNGAIHADSGSEEDLFQSYSIAAMYSNNGLYLSAAYELEDGSSEEKNWRVGAGYDMNNIHLGFVYEDSDQEFGTDAKMWQISGSYTMGNNVFKAMFGAEDKSTNENGWAVGVDHKLSKRSKVYAVYVDTDNDIKNHDLDDDEQKGFSLGMIHNF</sequence>
<evidence type="ECO:0000256" key="9">
    <source>
        <dbReference type="ARBA" id="ARBA00023136"/>
    </source>
</evidence>
<name>A0A1T2LBW4_9GAMM</name>
<dbReference type="InterPro" id="IPR050298">
    <property type="entry name" value="Gram-neg_bact_OMP"/>
</dbReference>
<dbReference type="PANTHER" id="PTHR34501:SF9">
    <property type="entry name" value="MAJOR OUTER MEMBRANE PROTEIN P.IA"/>
    <property type="match status" value="1"/>
</dbReference>
<evidence type="ECO:0000256" key="6">
    <source>
        <dbReference type="ARBA" id="ARBA00022729"/>
    </source>
</evidence>
<dbReference type="RefSeq" id="WP_078476414.1">
    <property type="nucleotide sequence ID" value="NZ_MPRK01000037.1"/>
</dbReference>
<keyword evidence="10" id="KW-0998">Cell outer membrane</keyword>
<evidence type="ECO:0000313" key="13">
    <source>
        <dbReference type="EMBL" id="OOZ42436.1"/>
    </source>
</evidence>
<proteinExistence type="predicted"/>
<dbReference type="Gene3D" id="2.40.160.10">
    <property type="entry name" value="Porin"/>
    <property type="match status" value="1"/>
</dbReference>
<dbReference type="GO" id="GO:0009279">
    <property type="term" value="C:cell outer membrane"/>
    <property type="evidence" value="ECO:0007669"/>
    <property type="project" value="UniProtKB-SubCell"/>
</dbReference>
<evidence type="ECO:0000256" key="1">
    <source>
        <dbReference type="ARBA" id="ARBA00004571"/>
    </source>
</evidence>
<gene>
    <name evidence="13" type="ORF">BOW52_03210</name>
</gene>
<feature type="chain" id="PRO_5011961711" description="Porin domain-containing protein" evidence="11">
    <location>
        <begin position="22"/>
        <end position="309"/>
    </location>
</feature>
<dbReference type="InterPro" id="IPR001702">
    <property type="entry name" value="Porin_Gram-ve"/>
</dbReference>
<evidence type="ECO:0000256" key="10">
    <source>
        <dbReference type="ARBA" id="ARBA00023237"/>
    </source>
</evidence>
<evidence type="ECO:0000256" key="7">
    <source>
        <dbReference type="ARBA" id="ARBA00023065"/>
    </source>
</evidence>